<organism evidence="2 3">
    <name type="scientific">Stenotrophomonas maltophilia</name>
    <name type="common">Pseudomonas maltophilia</name>
    <name type="synonym">Xanthomonas maltophilia</name>
    <dbReference type="NCBI Taxonomy" id="40324"/>
    <lineage>
        <taxon>Bacteria</taxon>
        <taxon>Pseudomonadati</taxon>
        <taxon>Pseudomonadota</taxon>
        <taxon>Gammaproteobacteria</taxon>
        <taxon>Lysobacterales</taxon>
        <taxon>Lysobacteraceae</taxon>
        <taxon>Stenotrophomonas</taxon>
        <taxon>Stenotrophomonas maltophilia group</taxon>
    </lineage>
</organism>
<dbReference type="OrthoDB" id="6692539at2"/>
<accession>A0A246HI03</accession>
<name>A0A246HI03_STEMA</name>
<proteinExistence type="predicted"/>
<feature type="transmembrane region" description="Helical" evidence="1">
    <location>
        <begin position="15"/>
        <end position="36"/>
    </location>
</feature>
<gene>
    <name evidence="2" type="ORF">CEE60_18350</name>
</gene>
<sequence length="236" mass="24990">MTPPITARRQRGQSLISMMVGLVISLLTIAAMLVLYKNMIESTGNASRAALRDGQVASALLAAQIELQEAGFGIPAADTLDSRLVISNDGKQIAWRFKQELGQADLCAGLRLVDAVNSGTAARGLYRLPPKLCGSAAAATWADTEWHPVAAEAAFFDPIQKDGSTFAGAEREVGALTLRGAADGTGYRFVAVPDACLPYQQQDSVERTGQRVILRQASDDVLFSVCLPNLTVSPAA</sequence>
<reference evidence="2 3" key="1">
    <citation type="submission" date="2017-06" db="EMBL/GenBank/DDBJ databases">
        <authorList>
            <person name="Kim H.J."/>
            <person name="Triplett B.A."/>
        </authorList>
    </citation>
    <scope>NUCLEOTIDE SEQUENCE [LARGE SCALE GENOMIC DNA]</scope>
    <source>
        <strain evidence="2 3">13146</strain>
    </source>
</reference>
<evidence type="ECO:0000313" key="2">
    <source>
        <dbReference type="EMBL" id="OWQ49949.1"/>
    </source>
</evidence>
<keyword evidence="1" id="KW-0812">Transmembrane</keyword>
<keyword evidence="1" id="KW-1133">Transmembrane helix</keyword>
<dbReference type="EMBL" id="NIVS01000055">
    <property type="protein sequence ID" value="OWQ49949.1"/>
    <property type="molecule type" value="Genomic_DNA"/>
</dbReference>
<dbReference type="AlphaFoldDB" id="A0A246HI03"/>
<protein>
    <submittedName>
        <fullName evidence="2">Uncharacterized protein</fullName>
    </submittedName>
</protein>
<evidence type="ECO:0000313" key="3">
    <source>
        <dbReference type="Proteomes" id="UP000198157"/>
    </source>
</evidence>
<comment type="caution">
    <text evidence="2">The sequence shown here is derived from an EMBL/GenBank/DDBJ whole genome shotgun (WGS) entry which is preliminary data.</text>
</comment>
<evidence type="ECO:0000256" key="1">
    <source>
        <dbReference type="SAM" id="Phobius"/>
    </source>
</evidence>
<dbReference type="Proteomes" id="UP000198157">
    <property type="component" value="Unassembled WGS sequence"/>
</dbReference>
<keyword evidence="1" id="KW-0472">Membrane</keyword>